<name>A0A8S4B3D8_9TELE</name>
<accession>A0A8S4B3D8</accession>
<dbReference type="Proteomes" id="UP000677803">
    <property type="component" value="Unassembled WGS sequence"/>
</dbReference>
<organism evidence="1 2">
    <name type="scientific">Menidia menidia</name>
    <name type="common">Atlantic silverside</name>
    <dbReference type="NCBI Taxonomy" id="238744"/>
    <lineage>
        <taxon>Eukaryota</taxon>
        <taxon>Metazoa</taxon>
        <taxon>Chordata</taxon>
        <taxon>Craniata</taxon>
        <taxon>Vertebrata</taxon>
        <taxon>Euteleostomi</taxon>
        <taxon>Actinopterygii</taxon>
        <taxon>Neopterygii</taxon>
        <taxon>Teleostei</taxon>
        <taxon>Neoteleostei</taxon>
        <taxon>Acanthomorphata</taxon>
        <taxon>Ovalentaria</taxon>
        <taxon>Atherinomorphae</taxon>
        <taxon>Atheriniformes</taxon>
        <taxon>Atherinopsidae</taxon>
        <taxon>Menidiinae</taxon>
        <taxon>Menidia</taxon>
    </lineage>
</organism>
<proteinExistence type="predicted"/>
<dbReference type="OrthoDB" id="9532951at2759"/>
<dbReference type="AlphaFoldDB" id="A0A8S4B3D8"/>
<evidence type="ECO:0000313" key="2">
    <source>
        <dbReference type="Proteomes" id="UP000677803"/>
    </source>
</evidence>
<gene>
    <name evidence="1" type="ORF">MMEN_LOCUS10541</name>
</gene>
<keyword evidence="2" id="KW-1185">Reference proteome</keyword>
<sequence>MNPAETCRRGHLDISWRSAMEGHISVAPYTAVSRKHRGHNAVSVITVATNNWPSYSCSVGHRHKLKKKRHLTSSEDEEKSLCEEEDVTVTYQVWLTVAVENRLVFVGPDLVSDRNLTSDRHTQRLMSLHQNKAQSTQREHSELSGGLGVGADVGGGGAAGVDPPSLTVRMETLQIFLGTVRRHREVGVASAGPAQLLQLQAERRGGEGQREVPRLVDALAAGAAVQAELQVLGGVVGLRQVFGDPHRQRQVAAQLANDHSHADVAGVQLHVVPGAALRYPQSPHLPGRPVRTYRGVDGVSAAHSSIIKGSGKVVCDGLVHPLVCATLVCNTTAVTRDSHKIQAACLTPVSLWERVTQSAAERERKVDSHLIGCCGTGARNHRDISDLHRQIVIINQRPRPLHLTRLEAVFKCPQVRVAEKPTEQVPRTRVAMAVAVRVQVCVHVGMRVRMLSAAVVVAGFMMDLRVCGGSGPISGAVPLAHEPSALSAWFPGQSLLLHLITFPPLVPHPEAPFSTN</sequence>
<protein>
    <submittedName>
        <fullName evidence="1">(Atlantic silverside) hypothetical protein</fullName>
    </submittedName>
</protein>
<evidence type="ECO:0000313" key="1">
    <source>
        <dbReference type="EMBL" id="CAG5922692.1"/>
    </source>
</evidence>
<comment type="caution">
    <text evidence="1">The sequence shown here is derived from an EMBL/GenBank/DDBJ whole genome shotgun (WGS) entry which is preliminary data.</text>
</comment>
<dbReference type="EMBL" id="CAJRST010011112">
    <property type="protein sequence ID" value="CAG5922692.1"/>
    <property type="molecule type" value="Genomic_DNA"/>
</dbReference>
<reference evidence="1" key="1">
    <citation type="submission" date="2021-05" db="EMBL/GenBank/DDBJ databases">
        <authorList>
            <person name="Tigano A."/>
        </authorList>
    </citation>
    <scope>NUCLEOTIDE SEQUENCE</scope>
</reference>